<dbReference type="EMBL" id="CP042344">
    <property type="protein sequence ID" value="QEA12230.1"/>
    <property type="molecule type" value="Genomic_DNA"/>
</dbReference>
<feature type="domain" description="GGDEF" evidence="5">
    <location>
        <begin position="815"/>
        <end position="953"/>
    </location>
</feature>
<protein>
    <submittedName>
        <fullName evidence="6">EAL domain-containing protein</fullName>
    </submittedName>
</protein>
<dbReference type="SMART" id="SM00052">
    <property type="entry name" value="EAL"/>
    <property type="match status" value="1"/>
</dbReference>
<dbReference type="InterPro" id="IPR001633">
    <property type="entry name" value="EAL_dom"/>
</dbReference>
<dbReference type="InterPro" id="IPR000160">
    <property type="entry name" value="GGDEF_dom"/>
</dbReference>
<dbReference type="InterPro" id="IPR000014">
    <property type="entry name" value="PAS"/>
</dbReference>
<dbReference type="InterPro" id="IPR035919">
    <property type="entry name" value="EAL_sf"/>
</dbReference>
<evidence type="ECO:0000256" key="1">
    <source>
        <dbReference type="SAM" id="Coils"/>
    </source>
</evidence>
<dbReference type="SUPFAM" id="SSF141868">
    <property type="entry name" value="EAL domain-like"/>
    <property type="match status" value="1"/>
</dbReference>
<dbReference type="CDD" id="cd01948">
    <property type="entry name" value="EAL"/>
    <property type="match status" value="1"/>
</dbReference>
<dbReference type="InterPro" id="IPR029787">
    <property type="entry name" value="Nucleotide_cyclase"/>
</dbReference>
<feature type="domain" description="PAS" evidence="2">
    <location>
        <begin position="244"/>
        <end position="284"/>
    </location>
</feature>
<dbReference type="PROSITE" id="PS50887">
    <property type="entry name" value="GGDEF"/>
    <property type="match status" value="1"/>
</dbReference>
<evidence type="ECO:0000313" key="7">
    <source>
        <dbReference type="Proteomes" id="UP000321199"/>
    </source>
</evidence>
<dbReference type="Pfam" id="PF00563">
    <property type="entry name" value="EAL"/>
    <property type="match status" value="1"/>
</dbReference>
<dbReference type="InterPro" id="IPR043128">
    <property type="entry name" value="Rev_trsase/Diguanyl_cyclase"/>
</dbReference>
<dbReference type="NCBIfam" id="TIGR00229">
    <property type="entry name" value="sensory_box"/>
    <property type="match status" value="3"/>
</dbReference>
<dbReference type="Gene3D" id="3.30.70.270">
    <property type="match status" value="1"/>
</dbReference>
<dbReference type="Pfam" id="PF08448">
    <property type="entry name" value="PAS_4"/>
    <property type="match status" value="1"/>
</dbReference>
<dbReference type="CDD" id="cd01949">
    <property type="entry name" value="GGDEF"/>
    <property type="match status" value="1"/>
</dbReference>
<dbReference type="CDD" id="cd00130">
    <property type="entry name" value="PAS"/>
    <property type="match status" value="4"/>
</dbReference>
<dbReference type="PANTHER" id="PTHR44757:SF2">
    <property type="entry name" value="BIOFILM ARCHITECTURE MAINTENANCE PROTEIN MBAA"/>
    <property type="match status" value="1"/>
</dbReference>
<feature type="domain" description="PAC" evidence="3">
    <location>
        <begin position="456"/>
        <end position="508"/>
    </location>
</feature>
<feature type="domain" description="PAC" evidence="3">
    <location>
        <begin position="609"/>
        <end position="661"/>
    </location>
</feature>
<feature type="domain" description="EAL" evidence="4">
    <location>
        <begin position="962"/>
        <end position="1216"/>
    </location>
</feature>
<evidence type="ECO:0000259" key="2">
    <source>
        <dbReference type="PROSITE" id="PS50112"/>
    </source>
</evidence>
<keyword evidence="7" id="KW-1185">Reference proteome</keyword>
<feature type="domain" description="PAS" evidence="2">
    <location>
        <begin position="658"/>
        <end position="703"/>
    </location>
</feature>
<dbReference type="InterPro" id="IPR008599">
    <property type="entry name" value="Diacid_rec"/>
</dbReference>
<dbReference type="Pfam" id="PF12860">
    <property type="entry name" value="PAS_7"/>
    <property type="match status" value="1"/>
</dbReference>
<keyword evidence="1" id="KW-0175">Coiled coil</keyword>
<evidence type="ECO:0000259" key="3">
    <source>
        <dbReference type="PROSITE" id="PS50113"/>
    </source>
</evidence>
<feature type="domain" description="PAC" evidence="3">
    <location>
        <begin position="731"/>
        <end position="783"/>
    </location>
</feature>
<evidence type="ECO:0000259" key="4">
    <source>
        <dbReference type="PROSITE" id="PS50883"/>
    </source>
</evidence>
<feature type="coiled-coil region" evidence="1">
    <location>
        <begin position="502"/>
        <end position="533"/>
    </location>
</feature>
<sequence>MTTTWRTCATSPRGETLATARACAGPPARASMAATAAPAHVDLCSMFPPSLVVGAQTLNLHYCWGKPRLYICCSRVNLLLRVCRQVFPTMSTGFNIEFGQDLCDMLHAELALVCNFMDADGRIVASSRRERIGSVHPVARRIMHGEFDEYSMSAQEAERSGVMLEGMLTAIDLDGRRVSCFTLAGPLPVVRPLARILRFCVTALLQTTGGGHARAATPAAAPAATPAASLSELLHYASTAVGFSLARLHQAIEHIDEGVSLFDENLRLVVWNQRYLELSGWPEEPACRGQELQAMVEHFLQTRGMDGPEVRARLQTRLQRLRAGQANDFQFETPDGQVMAVADRPLPGGGAVSTYTDITDRHRTLVALRSAREDAERQVRERTQTLDTYTRLSSDWFWESDAQFRITQIYGDVLGKLKIAPGYFMGKRRWEYQLVGVSAEQLAEHVAQHERHESFRNFEYGLVAPDGSTSYLSVSGAPRFDAQGRFIGYHGTGMDISERRRNQRLLQERSEALERANAEMERQVKERTEALRQQLSFMRQLLEAIPNPIFYKDRQARFLGANRAFEQFTGEAAEHFLGRTVAELAPQRACDLAQDMAADAQLLREPGRQTYESRVQDGRGELRDMLCHKATFLRPDGSIGGIVGVMLDITERKQMEDELRLAATVFDNSSEAMAILGPDGGVVAVNQAFMDITGYGRQEVVGRLIRTDEDQGEPAGFFKRLQPQLEREGSWQGEVRGVRKSGEPYPVWFSIAAVRDAGGHTSHYALAFSDLSQKKRSEERIQQLAFQDPLTQLPNRRLLMDRLEHALVGAARKQCGGAVLLIDVDNFKSLNDTRGHDTGDQLLRQMARRLVGGVHEGDTVARISGDEFVVLVENLPLAAVELVSQARSLCHELLLALEQPYELAGEQHHHSASIGIALFGNQTTSVAELLKQADMAMYRAKDAGRNTLAFFDPQMQSTVDARTTLERAIRDGLQRGEFVPWYQPQMDEGGHMLGVEALVRWCRRDGSVVAPGAFIALAEETGLIMPLGQHMLQAACRQLSAWAAQPDTAQLTIAVNVSARQFHHSEFARQVLDTLAATGANPQRLKLEITESLLIDHIEEVIGRMQLLKAHGVGFALDDFGTGYSSLAYLKRLPLDQLKIDQGFVRGVLSDANDAAIARMVVALADSLSLQVMAEGVETPEQQAFLRQHGCLAYQGYLFSKPLPIAELQTWLAQRPPAPATGA</sequence>
<dbReference type="SUPFAM" id="SSF55785">
    <property type="entry name" value="PYP-like sensor domain (PAS domain)"/>
    <property type="match status" value="4"/>
</dbReference>
<dbReference type="KEGG" id="cof:FOZ74_03795"/>
<dbReference type="SMART" id="SM00086">
    <property type="entry name" value="PAC"/>
    <property type="match status" value="3"/>
</dbReference>
<dbReference type="NCBIfam" id="TIGR00254">
    <property type="entry name" value="GGDEF"/>
    <property type="match status" value="1"/>
</dbReference>
<dbReference type="AlphaFoldDB" id="A0A5B8RRN5"/>
<reference evidence="6 7" key="1">
    <citation type="submission" date="2019-07" db="EMBL/GenBank/DDBJ databases">
        <title>Complete genome sequence of Comamonas sp. NLF 7-7 isolated from livestock.</title>
        <authorList>
            <person name="Kim D.H."/>
            <person name="Kim J.G."/>
        </authorList>
    </citation>
    <scope>NUCLEOTIDE SEQUENCE [LARGE SCALE GENOMIC DNA]</scope>
    <source>
        <strain evidence="6 7">NLF 7-7</strain>
    </source>
</reference>
<feature type="domain" description="PAS" evidence="2">
    <location>
        <begin position="534"/>
        <end position="584"/>
    </location>
</feature>
<dbReference type="FunFam" id="3.20.20.450:FF:000001">
    <property type="entry name" value="Cyclic di-GMP phosphodiesterase yahA"/>
    <property type="match status" value="1"/>
</dbReference>
<proteinExistence type="predicted"/>
<dbReference type="Pfam" id="PF05651">
    <property type="entry name" value="Diacid_rec"/>
    <property type="match status" value="1"/>
</dbReference>
<name>A0A5B8RRN5_9BURK</name>
<dbReference type="Gene3D" id="3.30.450.20">
    <property type="entry name" value="PAS domain"/>
    <property type="match status" value="4"/>
</dbReference>
<dbReference type="PROSITE" id="PS50883">
    <property type="entry name" value="EAL"/>
    <property type="match status" value="1"/>
</dbReference>
<evidence type="ECO:0000259" key="5">
    <source>
        <dbReference type="PROSITE" id="PS50887"/>
    </source>
</evidence>
<dbReference type="PROSITE" id="PS50113">
    <property type="entry name" value="PAC"/>
    <property type="match status" value="3"/>
</dbReference>
<dbReference type="InterPro" id="IPR052155">
    <property type="entry name" value="Biofilm_reg_signaling"/>
</dbReference>
<dbReference type="Pfam" id="PF00990">
    <property type="entry name" value="GGDEF"/>
    <property type="match status" value="1"/>
</dbReference>
<dbReference type="Proteomes" id="UP000321199">
    <property type="component" value="Chromosome"/>
</dbReference>
<gene>
    <name evidence="6" type="ORF">FOZ74_03795</name>
</gene>
<dbReference type="InterPro" id="IPR000700">
    <property type="entry name" value="PAS-assoc_C"/>
</dbReference>
<dbReference type="SUPFAM" id="SSF55073">
    <property type="entry name" value="Nucleotide cyclase"/>
    <property type="match status" value="1"/>
</dbReference>
<dbReference type="Gene3D" id="3.20.20.450">
    <property type="entry name" value="EAL domain"/>
    <property type="match status" value="1"/>
</dbReference>
<evidence type="ECO:0000313" key="6">
    <source>
        <dbReference type="EMBL" id="QEA12230.1"/>
    </source>
</evidence>
<dbReference type="SMART" id="SM00091">
    <property type="entry name" value="PAS"/>
    <property type="match status" value="3"/>
</dbReference>
<dbReference type="InterPro" id="IPR013656">
    <property type="entry name" value="PAS_4"/>
</dbReference>
<dbReference type="SMART" id="SM00267">
    <property type="entry name" value="GGDEF"/>
    <property type="match status" value="1"/>
</dbReference>
<dbReference type="OrthoDB" id="9813903at2"/>
<dbReference type="Pfam" id="PF13426">
    <property type="entry name" value="PAS_9"/>
    <property type="match status" value="2"/>
</dbReference>
<organism evidence="6 7">
    <name type="scientific">Comamonas flocculans</name>
    <dbReference type="NCBI Taxonomy" id="2597701"/>
    <lineage>
        <taxon>Bacteria</taxon>
        <taxon>Pseudomonadati</taxon>
        <taxon>Pseudomonadota</taxon>
        <taxon>Betaproteobacteria</taxon>
        <taxon>Burkholderiales</taxon>
        <taxon>Comamonadaceae</taxon>
        <taxon>Comamonas</taxon>
    </lineage>
</organism>
<dbReference type="PANTHER" id="PTHR44757">
    <property type="entry name" value="DIGUANYLATE CYCLASE DGCP"/>
    <property type="match status" value="1"/>
</dbReference>
<accession>A0A5B8RRN5</accession>
<dbReference type="PROSITE" id="PS50112">
    <property type="entry name" value="PAS"/>
    <property type="match status" value="3"/>
</dbReference>
<dbReference type="InterPro" id="IPR035965">
    <property type="entry name" value="PAS-like_dom_sf"/>
</dbReference>
<dbReference type="InterPro" id="IPR001610">
    <property type="entry name" value="PAC"/>
</dbReference>